<dbReference type="InterPro" id="IPR021109">
    <property type="entry name" value="Peptidase_aspartic_dom_sf"/>
</dbReference>
<dbReference type="EMBL" id="JAAPAO010000162">
    <property type="protein sequence ID" value="KAF4669880.1"/>
    <property type="molecule type" value="Genomic_DNA"/>
</dbReference>
<organism evidence="2 3">
    <name type="scientific">Perkinsus chesapeaki</name>
    <name type="common">Clam parasite</name>
    <name type="synonym">Perkinsus andrewsi</name>
    <dbReference type="NCBI Taxonomy" id="330153"/>
    <lineage>
        <taxon>Eukaryota</taxon>
        <taxon>Sar</taxon>
        <taxon>Alveolata</taxon>
        <taxon>Perkinsozoa</taxon>
        <taxon>Perkinsea</taxon>
        <taxon>Perkinsida</taxon>
        <taxon>Perkinsidae</taxon>
        <taxon>Perkinsus</taxon>
    </lineage>
</organism>
<evidence type="ECO:0000313" key="3">
    <source>
        <dbReference type="Proteomes" id="UP000591131"/>
    </source>
</evidence>
<dbReference type="SUPFAM" id="SSF50630">
    <property type="entry name" value="Acid proteases"/>
    <property type="match status" value="1"/>
</dbReference>
<protein>
    <recommendedName>
        <fullName evidence="1">Peptidase A1 domain-containing protein</fullName>
    </recommendedName>
</protein>
<dbReference type="AlphaFoldDB" id="A0A7J6MFD6"/>
<name>A0A7J6MFD6_PERCH</name>
<evidence type="ECO:0000259" key="1">
    <source>
        <dbReference type="PROSITE" id="PS51767"/>
    </source>
</evidence>
<proteinExistence type="predicted"/>
<evidence type="ECO:0000313" key="2">
    <source>
        <dbReference type="EMBL" id="KAF4669880.1"/>
    </source>
</evidence>
<dbReference type="InterPro" id="IPR033121">
    <property type="entry name" value="PEPTIDASE_A1"/>
</dbReference>
<dbReference type="Proteomes" id="UP000591131">
    <property type="component" value="Unassembled WGS sequence"/>
</dbReference>
<keyword evidence="3" id="KW-1185">Reference proteome</keyword>
<feature type="domain" description="Peptidase A1" evidence="1">
    <location>
        <begin position="1"/>
        <end position="108"/>
    </location>
</feature>
<dbReference type="PROSITE" id="PS51767">
    <property type="entry name" value="PEPTIDASE_A1"/>
    <property type="match status" value="1"/>
</dbReference>
<gene>
    <name evidence="2" type="ORF">FOL47_002311</name>
</gene>
<dbReference type="OrthoDB" id="15189at2759"/>
<feature type="non-terminal residue" evidence="2">
    <location>
        <position position="1"/>
    </location>
</feature>
<accession>A0A7J6MFD6</accession>
<comment type="caution">
    <text evidence="2">The sequence shown here is derived from an EMBL/GenBank/DDBJ whole genome shotgun (WGS) entry which is preliminary data.</text>
</comment>
<dbReference type="Gene3D" id="2.40.70.10">
    <property type="entry name" value="Acid Proteases"/>
    <property type="match status" value="1"/>
</dbReference>
<sequence length="112" mass="12469">VGKLLDDISKYVPFKGGSTLKIIDCSDISKLPEIWFDFKADDEEGLTTRVFIEGKDYAVPSDTSGECTIDIAGADLHDIFPYEWIVGVPLFKGHFVQFTYDVGSIGFAKRKI</sequence>
<reference evidence="2 3" key="1">
    <citation type="submission" date="2020-04" db="EMBL/GenBank/DDBJ databases">
        <title>Perkinsus chesapeaki whole genome sequence.</title>
        <authorList>
            <person name="Bogema D.R."/>
        </authorList>
    </citation>
    <scope>NUCLEOTIDE SEQUENCE [LARGE SCALE GENOMIC DNA]</scope>
    <source>
        <strain evidence="2">ATCC PRA-425</strain>
    </source>
</reference>